<feature type="transmembrane region" description="Helical" evidence="2">
    <location>
        <begin position="367"/>
        <end position="385"/>
    </location>
</feature>
<keyword evidence="2" id="KW-1133">Transmembrane helix</keyword>
<feature type="region of interest" description="Disordered" evidence="1">
    <location>
        <begin position="1"/>
        <end position="21"/>
    </location>
</feature>
<dbReference type="Proteomes" id="UP000249447">
    <property type="component" value="Chromosome"/>
</dbReference>
<keyword evidence="2" id="KW-0812">Transmembrane</keyword>
<reference evidence="4 5" key="1">
    <citation type="submission" date="2018-05" db="EMBL/GenBank/DDBJ databases">
        <title>The complete genome of Lysobacter maris HZ9B, a marine bacterium antagonistic against terrestrial plant pathogens.</title>
        <authorList>
            <person name="Zhang X.-Q."/>
        </authorList>
    </citation>
    <scope>NUCLEOTIDE SEQUENCE [LARGE SCALE GENOMIC DNA]</scope>
    <source>
        <strain evidence="4 5">HZ9B</strain>
    </source>
</reference>
<dbReference type="Pfam" id="PF04235">
    <property type="entry name" value="DUF418"/>
    <property type="match status" value="1"/>
</dbReference>
<evidence type="ECO:0000256" key="1">
    <source>
        <dbReference type="SAM" id="MobiDB-lite"/>
    </source>
</evidence>
<organism evidence="4 5">
    <name type="scientific">Marilutibacter maris</name>
    <dbReference type="NCBI Taxonomy" id="1605891"/>
    <lineage>
        <taxon>Bacteria</taxon>
        <taxon>Pseudomonadati</taxon>
        <taxon>Pseudomonadota</taxon>
        <taxon>Gammaproteobacteria</taxon>
        <taxon>Lysobacterales</taxon>
        <taxon>Lysobacteraceae</taxon>
        <taxon>Marilutibacter</taxon>
    </lineage>
</organism>
<sequence length="418" mass="45995">MSRRVHPHAKVRSQAGASRLNTSKPPRYEVIDALRGFALAGVALVNLRWLSLYEMMPKATREALPSAGFDAAAISAMSVLADGKFITVFSLLFGLGFALQLDRDEGAAGVHRYLRRMLGLALIGLLHGYFIWWGDILLTYAVVGVVLLPLRHLPDRALLAIALAVAVLPPLISAPVRAWLPPIPAGKEVFAQALQAFSMPSWREFLHGNIAVANWARMANWALVCFVLSRFLLGYWAGRKGLLQDPWRHRALLGGLCVGGVVLGLALMGLAEVQASWRASHPDLDTRAVKLTLRMLARLEPIALGVAYAAAFVLAFSHPRMRRWLSPFAAVGRMALTHYLLQSVVGVALFYAIGLDLGGERGLAPVLLAWALLFAAQVLVSQWWLSRFQYGPVEWLWRWTTRGARPPFRRLSPEPAAA</sequence>
<evidence type="ECO:0000313" key="4">
    <source>
        <dbReference type="EMBL" id="AWV07528.1"/>
    </source>
</evidence>
<feature type="transmembrane region" description="Helical" evidence="2">
    <location>
        <begin position="157"/>
        <end position="180"/>
    </location>
</feature>
<feature type="transmembrane region" description="Helical" evidence="2">
    <location>
        <begin position="291"/>
        <end position="316"/>
    </location>
</feature>
<dbReference type="InterPro" id="IPR052529">
    <property type="entry name" value="Bact_Transport_Assoc"/>
</dbReference>
<evidence type="ECO:0000313" key="5">
    <source>
        <dbReference type="Proteomes" id="UP000249447"/>
    </source>
</evidence>
<keyword evidence="2" id="KW-0472">Membrane</keyword>
<dbReference type="OrthoDB" id="9807744at2"/>
<keyword evidence="5" id="KW-1185">Reference proteome</keyword>
<evidence type="ECO:0000256" key="2">
    <source>
        <dbReference type="SAM" id="Phobius"/>
    </source>
</evidence>
<feature type="transmembrane region" description="Helical" evidence="2">
    <location>
        <begin position="336"/>
        <end position="355"/>
    </location>
</feature>
<gene>
    <name evidence="4" type="ORF">C9I47_1839</name>
</gene>
<dbReference type="PANTHER" id="PTHR30590:SF2">
    <property type="entry name" value="INNER MEMBRANE PROTEIN"/>
    <property type="match status" value="1"/>
</dbReference>
<dbReference type="RefSeq" id="WP_111266622.1">
    <property type="nucleotide sequence ID" value="NZ_CP029843.1"/>
</dbReference>
<feature type="transmembrane region" description="Helical" evidence="2">
    <location>
        <begin position="71"/>
        <end position="97"/>
    </location>
</feature>
<dbReference type="PANTHER" id="PTHR30590">
    <property type="entry name" value="INNER MEMBRANE PROTEIN"/>
    <property type="match status" value="1"/>
</dbReference>
<protein>
    <recommendedName>
        <fullName evidence="3">DUF418 domain-containing protein</fullName>
    </recommendedName>
</protein>
<evidence type="ECO:0000259" key="3">
    <source>
        <dbReference type="Pfam" id="PF04235"/>
    </source>
</evidence>
<accession>A0A2U9TAF5</accession>
<dbReference type="KEGG" id="lmb:C9I47_1839"/>
<dbReference type="InterPro" id="IPR007349">
    <property type="entry name" value="DUF418"/>
</dbReference>
<feature type="domain" description="DUF418" evidence="3">
    <location>
        <begin position="237"/>
        <end position="403"/>
    </location>
</feature>
<feature type="transmembrane region" description="Helical" evidence="2">
    <location>
        <begin position="250"/>
        <end position="271"/>
    </location>
</feature>
<name>A0A2U9TAF5_9GAMM</name>
<proteinExistence type="predicted"/>
<feature type="transmembrane region" description="Helical" evidence="2">
    <location>
        <begin position="218"/>
        <end position="238"/>
    </location>
</feature>
<dbReference type="EMBL" id="CP029843">
    <property type="protein sequence ID" value="AWV07528.1"/>
    <property type="molecule type" value="Genomic_DNA"/>
</dbReference>
<dbReference type="AlphaFoldDB" id="A0A2U9TAF5"/>
<feature type="transmembrane region" description="Helical" evidence="2">
    <location>
        <begin position="117"/>
        <end position="150"/>
    </location>
</feature>
<feature type="compositionally biased region" description="Basic residues" evidence="1">
    <location>
        <begin position="1"/>
        <end position="11"/>
    </location>
</feature>